<accession>A0ABP6A5J2</accession>
<organism evidence="2 3">
    <name type="scientific">Streptomyces thermolineatus</name>
    <dbReference type="NCBI Taxonomy" id="44033"/>
    <lineage>
        <taxon>Bacteria</taxon>
        <taxon>Bacillati</taxon>
        <taxon>Actinomycetota</taxon>
        <taxon>Actinomycetes</taxon>
        <taxon>Kitasatosporales</taxon>
        <taxon>Streptomycetaceae</taxon>
        <taxon>Streptomyces</taxon>
    </lineage>
</organism>
<feature type="region of interest" description="Disordered" evidence="1">
    <location>
        <begin position="1"/>
        <end position="68"/>
    </location>
</feature>
<dbReference type="Proteomes" id="UP001501358">
    <property type="component" value="Unassembled WGS sequence"/>
</dbReference>
<evidence type="ECO:0000313" key="2">
    <source>
        <dbReference type="EMBL" id="GAA2509168.1"/>
    </source>
</evidence>
<keyword evidence="3" id="KW-1185">Reference proteome</keyword>
<feature type="compositionally biased region" description="Low complexity" evidence="1">
    <location>
        <begin position="54"/>
        <end position="65"/>
    </location>
</feature>
<reference evidence="3" key="1">
    <citation type="journal article" date="2019" name="Int. J. Syst. Evol. Microbiol.">
        <title>The Global Catalogue of Microorganisms (GCM) 10K type strain sequencing project: providing services to taxonomists for standard genome sequencing and annotation.</title>
        <authorList>
            <consortium name="The Broad Institute Genomics Platform"/>
            <consortium name="The Broad Institute Genome Sequencing Center for Infectious Disease"/>
            <person name="Wu L."/>
            <person name="Ma J."/>
        </authorList>
    </citation>
    <scope>NUCLEOTIDE SEQUENCE [LARGE SCALE GENOMIC DNA]</scope>
    <source>
        <strain evidence="3">JCM 6307</strain>
    </source>
</reference>
<protein>
    <submittedName>
        <fullName evidence="2">Uncharacterized protein</fullName>
    </submittedName>
</protein>
<feature type="region of interest" description="Disordered" evidence="1">
    <location>
        <begin position="88"/>
        <end position="109"/>
    </location>
</feature>
<name>A0ABP6A5J2_9ACTN</name>
<comment type="caution">
    <text evidence="2">The sequence shown here is derived from an EMBL/GenBank/DDBJ whole genome shotgun (WGS) entry which is preliminary data.</text>
</comment>
<dbReference type="EMBL" id="BAAATA010000047">
    <property type="protein sequence ID" value="GAA2509168.1"/>
    <property type="molecule type" value="Genomic_DNA"/>
</dbReference>
<gene>
    <name evidence="2" type="ORF">GCM10010406_52020</name>
</gene>
<feature type="compositionally biased region" description="Basic and acidic residues" evidence="1">
    <location>
        <begin position="29"/>
        <end position="42"/>
    </location>
</feature>
<proteinExistence type="predicted"/>
<evidence type="ECO:0000256" key="1">
    <source>
        <dbReference type="SAM" id="MobiDB-lite"/>
    </source>
</evidence>
<sequence length="109" mass="11036">MIRSGSDGEQPELHTDRIGDTGQVVGVAGDHRSLVPDRDGHDRRVHRVGGPGSSAGDSGRAAGPPVVGEGLAALEHPGDPVRCVVRGVKGPTGGAALPGRLLTAGRRAR</sequence>
<evidence type="ECO:0000313" key="3">
    <source>
        <dbReference type="Proteomes" id="UP001501358"/>
    </source>
</evidence>